<evidence type="ECO:0000313" key="10">
    <source>
        <dbReference type="EMBL" id="PPS09337.1"/>
    </source>
</evidence>
<keyword evidence="2" id="KW-0645">Protease</keyword>
<dbReference type="Pfam" id="PF14541">
    <property type="entry name" value="TAXi_C"/>
    <property type="match status" value="2"/>
</dbReference>
<keyword evidence="4" id="KW-0064">Aspartyl protease</keyword>
<dbReference type="Pfam" id="PF14543">
    <property type="entry name" value="TAXi_N"/>
    <property type="match status" value="2"/>
</dbReference>
<evidence type="ECO:0000259" key="9">
    <source>
        <dbReference type="PROSITE" id="PS51767"/>
    </source>
</evidence>
<feature type="chain" id="PRO_5015195486" description="Peptidase A1 domain-containing protein" evidence="8">
    <location>
        <begin position="30"/>
        <end position="973"/>
    </location>
</feature>
<dbReference type="EMBL" id="KZ663871">
    <property type="protein sequence ID" value="PPS09337.1"/>
    <property type="molecule type" value="Genomic_DNA"/>
</dbReference>
<dbReference type="GO" id="GO:0006508">
    <property type="term" value="P:proteolysis"/>
    <property type="evidence" value="ECO:0007669"/>
    <property type="project" value="UniProtKB-KW"/>
</dbReference>
<dbReference type="CDD" id="cd05472">
    <property type="entry name" value="cnd41_like"/>
    <property type="match status" value="1"/>
</dbReference>
<name>A0A2P5Y171_GOSBA</name>
<feature type="active site" evidence="7">
    <location>
        <position position="647"/>
    </location>
</feature>
<dbReference type="OrthoDB" id="2747330at2759"/>
<feature type="domain" description="Peptidase A1" evidence="9">
    <location>
        <begin position="629"/>
        <end position="968"/>
    </location>
</feature>
<evidence type="ECO:0000313" key="11">
    <source>
        <dbReference type="Proteomes" id="UP000239757"/>
    </source>
</evidence>
<feature type="domain" description="Peptidase A1" evidence="9">
    <location>
        <begin position="162"/>
        <end position="499"/>
    </location>
</feature>
<evidence type="ECO:0000256" key="4">
    <source>
        <dbReference type="ARBA" id="ARBA00022750"/>
    </source>
</evidence>
<dbReference type="PROSITE" id="PS51767">
    <property type="entry name" value="PEPTIDASE_A1"/>
    <property type="match status" value="2"/>
</dbReference>
<dbReference type="InterPro" id="IPR032861">
    <property type="entry name" value="TAXi_N"/>
</dbReference>
<evidence type="ECO:0000256" key="7">
    <source>
        <dbReference type="PIRSR" id="PIRSR601461-1"/>
    </source>
</evidence>
<dbReference type="AlphaFoldDB" id="A0A2P5Y171"/>
<proteinExistence type="inferred from homology"/>
<dbReference type="InterPro" id="IPR033121">
    <property type="entry name" value="PEPTIDASE_A1"/>
</dbReference>
<dbReference type="FunFam" id="2.40.70.10:FF:000021">
    <property type="entry name" value="Aspartyl protease AED1"/>
    <property type="match status" value="2"/>
</dbReference>
<keyword evidence="6" id="KW-1015">Disulfide bond</keyword>
<sequence>MGATIISPTFLSAYLLLLCLVCSLKEGYALGRRATVAESHHLEHSHTIQVSSLLPSSICSLATKEKKGKLIIILKSPSPWEARVLDKKSSLQVVHKHGPCSQLYHHDKANIPTHAEILLQDVARVKSIHSKLAKSLGSTKVDQTDAANIPAKDGSVVGSGNYVVTVGLGTPKKDLTLIFDTGSDITWTQCQPCVGTCYKQQDPVFAPSLSSTYSNISCSSTTCNSLASATGNTPGCSSSACVYGIQYGDSSFSVGIFAKEKLTLTSTDVFDDFLFGCGQNNQGLFGGAAGLIGLGRDKLSLPSQTASKYRKYFSYCLPSSSSSTGFLSFGYGGVSKFVNFTTLTTISQGTSFYGIDIVGISVGGKKLPISASVFTAGGSIIDSGTVITRLPPTAYTALSSEFRKLMSQYPKAQPLSILDTCYDFTKFSSVSVPMISIFFRGGVEVPIAAKGILYVNTISQVCLAFAGNNDDTDVGIFGNTQQKTLQVVYDGVGGKLGQALGNNSNPISVKNGRGASPKLPIGYMTAHIQYLSPHSPHWKSRIKHIGWPSLHHQKSSLQVVHKHGPCSPLHLDRAKTPPTHAETFFQDEGRVRYIQSRLANKSGCKADVKVTDVANLPAWDGRVVGSGNYIVTVGIGTPKKQLSLIFDTGSDITWTQCEPCLGYCYQQRDAKFDPSVSSTYSNVSCNSVQCSSLLSATGYLPLCSLSTCVYGTQYGDSSFSTGFFAKERLTLTPFDVFDNFLFGCGQNNQGLFGGAAGLLGLGRDQLSLPSQTARKYNTIFSYCLPSSSSSIGFLTLGKCKRYGSKSVKFTPLSTSIQDSSFYGLDITGISVGGKRLSISASVFTTAGAIIDSGTVITRLPPDAYAALRSEFRQRMRRYRMGRELSILDTCYDFSKYKSVNIPKISFFFRGGVKLTIPLVGTLYVANVSQVCLAFAANSDASDLAIFGNTQQKTLQVIYDGAGGRVGFGTKGCY</sequence>
<protein>
    <recommendedName>
        <fullName evidence="9">Peptidase A1 domain-containing protein</fullName>
    </recommendedName>
</protein>
<evidence type="ECO:0000256" key="2">
    <source>
        <dbReference type="ARBA" id="ARBA00022670"/>
    </source>
</evidence>
<gene>
    <name evidence="10" type="ORF">GOBAR_AA11320</name>
</gene>
<dbReference type="GO" id="GO:0004190">
    <property type="term" value="F:aspartic-type endopeptidase activity"/>
    <property type="evidence" value="ECO:0007669"/>
    <property type="project" value="UniProtKB-KW"/>
</dbReference>
<comment type="similarity">
    <text evidence="1">Belongs to the peptidase A1 family.</text>
</comment>
<evidence type="ECO:0000256" key="8">
    <source>
        <dbReference type="SAM" id="SignalP"/>
    </source>
</evidence>
<evidence type="ECO:0000256" key="1">
    <source>
        <dbReference type="ARBA" id="ARBA00007447"/>
    </source>
</evidence>
<dbReference type="PANTHER" id="PTHR13683">
    <property type="entry name" value="ASPARTYL PROTEASES"/>
    <property type="match status" value="1"/>
</dbReference>
<keyword evidence="3 8" id="KW-0732">Signal</keyword>
<dbReference type="SUPFAM" id="SSF50630">
    <property type="entry name" value="Acid proteases"/>
    <property type="match status" value="2"/>
</dbReference>
<feature type="active site" evidence="7">
    <location>
        <position position="851"/>
    </location>
</feature>
<dbReference type="InterPro" id="IPR021109">
    <property type="entry name" value="Peptidase_aspartic_dom_sf"/>
</dbReference>
<dbReference type="InterPro" id="IPR033873">
    <property type="entry name" value="CND41-like"/>
</dbReference>
<evidence type="ECO:0000256" key="3">
    <source>
        <dbReference type="ARBA" id="ARBA00022729"/>
    </source>
</evidence>
<dbReference type="InterPro" id="IPR001461">
    <property type="entry name" value="Aspartic_peptidase_A1"/>
</dbReference>
<keyword evidence="5" id="KW-0378">Hydrolase</keyword>
<dbReference type="InterPro" id="IPR032799">
    <property type="entry name" value="TAXi_C"/>
</dbReference>
<evidence type="ECO:0000256" key="5">
    <source>
        <dbReference type="ARBA" id="ARBA00022801"/>
    </source>
</evidence>
<reference evidence="10 11" key="1">
    <citation type="submission" date="2015-01" db="EMBL/GenBank/DDBJ databases">
        <title>Genome of allotetraploid Gossypium barbadense reveals genomic plasticity and fiber elongation in cotton evolution.</title>
        <authorList>
            <person name="Chen X."/>
            <person name="Liu X."/>
            <person name="Zhao B."/>
            <person name="Zheng H."/>
            <person name="Hu Y."/>
            <person name="Lu G."/>
            <person name="Yang C."/>
            <person name="Chen J."/>
            <person name="Shan C."/>
            <person name="Zhang L."/>
            <person name="Zhou Y."/>
            <person name="Wang L."/>
            <person name="Guo W."/>
            <person name="Bai Y."/>
            <person name="Ruan J."/>
            <person name="Shangguan X."/>
            <person name="Mao Y."/>
            <person name="Jiang J."/>
            <person name="Zhu Y."/>
            <person name="Lei J."/>
            <person name="Kang H."/>
            <person name="Chen S."/>
            <person name="He X."/>
            <person name="Wang R."/>
            <person name="Wang Y."/>
            <person name="Chen J."/>
            <person name="Wang L."/>
            <person name="Yu S."/>
            <person name="Wang B."/>
            <person name="Wei J."/>
            <person name="Song S."/>
            <person name="Lu X."/>
            <person name="Gao Z."/>
            <person name="Gu W."/>
            <person name="Deng X."/>
            <person name="Ma D."/>
            <person name="Wang S."/>
            <person name="Liang W."/>
            <person name="Fang L."/>
            <person name="Cai C."/>
            <person name="Zhu X."/>
            <person name="Zhou B."/>
            <person name="Zhang Y."/>
            <person name="Chen Z."/>
            <person name="Xu S."/>
            <person name="Zhu R."/>
            <person name="Wang S."/>
            <person name="Zhang T."/>
            <person name="Zhao G."/>
        </authorList>
    </citation>
    <scope>NUCLEOTIDE SEQUENCE [LARGE SCALE GENOMIC DNA]</scope>
    <source>
        <strain evidence="11">cv. Xinhai21</strain>
        <tissue evidence="10">Leaf</tissue>
    </source>
</reference>
<organism evidence="10 11">
    <name type="scientific">Gossypium barbadense</name>
    <name type="common">Sea Island cotton</name>
    <name type="synonym">Hibiscus barbadensis</name>
    <dbReference type="NCBI Taxonomy" id="3634"/>
    <lineage>
        <taxon>Eukaryota</taxon>
        <taxon>Viridiplantae</taxon>
        <taxon>Streptophyta</taxon>
        <taxon>Embryophyta</taxon>
        <taxon>Tracheophyta</taxon>
        <taxon>Spermatophyta</taxon>
        <taxon>Magnoliopsida</taxon>
        <taxon>eudicotyledons</taxon>
        <taxon>Gunneridae</taxon>
        <taxon>Pentapetalae</taxon>
        <taxon>rosids</taxon>
        <taxon>malvids</taxon>
        <taxon>Malvales</taxon>
        <taxon>Malvaceae</taxon>
        <taxon>Malvoideae</taxon>
        <taxon>Gossypium</taxon>
    </lineage>
</organism>
<dbReference type="Proteomes" id="UP000239757">
    <property type="component" value="Unassembled WGS sequence"/>
</dbReference>
<accession>A0A2P5Y171</accession>
<evidence type="ECO:0000256" key="6">
    <source>
        <dbReference type="ARBA" id="ARBA00023157"/>
    </source>
</evidence>
<dbReference type="PANTHER" id="PTHR13683:SF750">
    <property type="entry name" value="ASPARTYL PROTEASE AED1"/>
    <property type="match status" value="1"/>
</dbReference>
<dbReference type="Gene3D" id="2.40.70.10">
    <property type="entry name" value="Acid Proteases"/>
    <property type="match status" value="4"/>
</dbReference>
<feature type="signal peptide" evidence="8">
    <location>
        <begin position="1"/>
        <end position="29"/>
    </location>
</feature>
<dbReference type="FunFam" id="2.40.70.10:FF:000013">
    <property type="entry name" value="Aspartyl protease AED1"/>
    <property type="match status" value="2"/>
</dbReference>